<organism evidence="5">
    <name type="scientific">Siphoviridae sp. ctwuP1</name>
    <dbReference type="NCBI Taxonomy" id="2827972"/>
    <lineage>
        <taxon>Viruses</taxon>
        <taxon>Duplodnaviria</taxon>
        <taxon>Heunggongvirae</taxon>
        <taxon>Uroviricota</taxon>
        <taxon>Caudoviricetes</taxon>
    </lineage>
</organism>
<dbReference type="GO" id="GO:0032259">
    <property type="term" value="P:methylation"/>
    <property type="evidence" value="ECO:0007669"/>
    <property type="project" value="UniProtKB-KW"/>
</dbReference>
<dbReference type="GO" id="GO:0004386">
    <property type="term" value="F:helicase activity"/>
    <property type="evidence" value="ECO:0007669"/>
    <property type="project" value="UniProtKB-KW"/>
</dbReference>
<dbReference type="Gene3D" id="3.40.50.300">
    <property type="entry name" value="P-loop containing nucleotide triphosphate hydrolases"/>
    <property type="match status" value="1"/>
</dbReference>
<dbReference type="GO" id="GO:0008170">
    <property type="term" value="F:N-methyltransferase activity"/>
    <property type="evidence" value="ECO:0007669"/>
    <property type="project" value="InterPro"/>
</dbReference>
<dbReference type="SUPFAM" id="SSF52540">
    <property type="entry name" value="P-loop containing nucleoside triphosphate hydrolases"/>
    <property type="match status" value="2"/>
</dbReference>
<name>A0A8S5TB28_9CAUD</name>
<dbReference type="Gene3D" id="3.40.50.10810">
    <property type="entry name" value="Tandem AAA-ATPase domain"/>
    <property type="match status" value="1"/>
</dbReference>
<feature type="region of interest" description="Disordered" evidence="3">
    <location>
        <begin position="1"/>
        <end position="24"/>
    </location>
</feature>
<keyword evidence="5" id="KW-0067">ATP-binding</keyword>
<dbReference type="EMBL" id="BK032787">
    <property type="protein sequence ID" value="DAF60344.1"/>
    <property type="molecule type" value="Genomic_DNA"/>
</dbReference>
<keyword evidence="2" id="KW-0808">Transferase</keyword>
<evidence type="ECO:0000256" key="2">
    <source>
        <dbReference type="ARBA" id="ARBA00022679"/>
    </source>
</evidence>
<keyword evidence="5" id="KW-0378">Hydrolase</keyword>
<sequence length="862" mass="99147">MERRADEKADQRSRRADAERGSDKVRTYEEFLRSKMELAPESGFEIDPSEINPILKPHQRDAVQWAVRGGRRALFERFGLGKTVQELEWCRIITEHQGGKALLVLPLGVRQEFTHDARELLHMASPQYIRTMEEARMAEGPILMTNYERVRDGDIDPSYFTAACLDEAAVLRSFGSKTYQTFLNKFKGVPYKLVATATPAPNRYKELIHYAGYLEVMDTGQALTRFFKRDSTKANNLTLYPHKEEEFWIWVSSWALYISKPSDLGYDDTGYDLPPLDVRYHKLCMDATPVVGKDGQEHFQREASVSLKDAAAVKRESIGARVAKAAEIVNNSLEEHFILWHDLEAERHAIKHALPEAVEIYGSQDLDERESNTIAFSNGEIRLLATKKELSGSGCNFQRHCHRAIFAGIDYEFNDFIQAIHRIYRFLQGERVVIDIIYMDAESEILRALQRKWAQYDEMTTKMAEIVKKYGLSGVNMAEKLQRSIGVERKETKGDRFTAVQNDCILESERMPENSIDLIVTSIPFSNHYEYTASYNDFGHNEDTKRFFEQMDYLSPQLLRILRPGRVMAVHVKDRVLFGNATGTGMPTMEPFHAMCIEHYMRHGFMYFGMITVITDVVRENNQTYRLGWTEQCKDGTKMGVGCPEYILLFRKLPTDRSKAYADTPVARTKEDYPLAQWQIDAHGFWRSSGNRRMTREEISAMPIDQIQRIQKQFSRSHVYDYIQHIGFTETLGEAGRLSKTFMTAPPASWHPDVWDDINRMRTLNTTQSARRQQMHVCPLQIDIVQRLINRYSNKGDVVLDPFSGLFTVPEEAIKMGRKGYGIELNAGYFADGVEYCRSAEAEVDQPTLFDFINSRNGREAG</sequence>
<keyword evidence="1" id="KW-0489">Methyltransferase</keyword>
<dbReference type="GO" id="GO:0003677">
    <property type="term" value="F:DNA binding"/>
    <property type="evidence" value="ECO:0007669"/>
    <property type="project" value="InterPro"/>
</dbReference>
<keyword evidence="5" id="KW-0347">Helicase</keyword>
<dbReference type="InterPro" id="IPR001091">
    <property type="entry name" value="RM_Methyltransferase"/>
</dbReference>
<feature type="domain" description="Helicase ATP-binding" evidence="4">
    <location>
        <begin position="51"/>
        <end position="229"/>
    </location>
</feature>
<dbReference type="PRINTS" id="PR00508">
    <property type="entry name" value="S21N4MTFRASE"/>
</dbReference>
<dbReference type="InterPro" id="IPR014001">
    <property type="entry name" value="Helicase_ATP-bd"/>
</dbReference>
<dbReference type="SMART" id="SM00487">
    <property type="entry name" value="DEXDc"/>
    <property type="match status" value="1"/>
</dbReference>
<proteinExistence type="predicted"/>
<keyword evidence="5" id="KW-0547">Nucleotide-binding</keyword>
<protein>
    <submittedName>
        <fullName evidence="5">Helicase of the snf2 rad54 family</fullName>
    </submittedName>
</protein>
<evidence type="ECO:0000259" key="4">
    <source>
        <dbReference type="SMART" id="SM00487"/>
    </source>
</evidence>
<dbReference type="SUPFAM" id="SSF53335">
    <property type="entry name" value="S-adenosyl-L-methionine-dependent methyltransferases"/>
    <property type="match status" value="1"/>
</dbReference>
<reference evidence="5" key="1">
    <citation type="journal article" date="2021" name="Proc. Natl. Acad. Sci. U.S.A.">
        <title>A Catalog of Tens of Thousands of Viruses from Human Metagenomes Reveals Hidden Associations with Chronic Diseases.</title>
        <authorList>
            <person name="Tisza M.J."/>
            <person name="Buck C.B."/>
        </authorList>
    </citation>
    <scope>NUCLEOTIDE SEQUENCE</scope>
    <source>
        <strain evidence="5">CtwuP1</strain>
    </source>
</reference>
<dbReference type="Pfam" id="PF01555">
    <property type="entry name" value="N6_N4_Mtase"/>
    <property type="match status" value="1"/>
</dbReference>
<evidence type="ECO:0000256" key="1">
    <source>
        <dbReference type="ARBA" id="ARBA00022603"/>
    </source>
</evidence>
<dbReference type="Gene3D" id="3.40.50.150">
    <property type="entry name" value="Vaccinia Virus protein VP39"/>
    <property type="match status" value="2"/>
</dbReference>
<dbReference type="InterPro" id="IPR027417">
    <property type="entry name" value="P-loop_NTPase"/>
</dbReference>
<dbReference type="InterPro" id="IPR038718">
    <property type="entry name" value="SNF2-like_sf"/>
</dbReference>
<dbReference type="InterPro" id="IPR002941">
    <property type="entry name" value="DNA_methylase_N4/N6"/>
</dbReference>
<accession>A0A8S5TB28</accession>
<evidence type="ECO:0000313" key="5">
    <source>
        <dbReference type="EMBL" id="DAF60344.1"/>
    </source>
</evidence>
<evidence type="ECO:0000256" key="3">
    <source>
        <dbReference type="SAM" id="MobiDB-lite"/>
    </source>
</evidence>
<dbReference type="InterPro" id="IPR029063">
    <property type="entry name" value="SAM-dependent_MTases_sf"/>
</dbReference>